<dbReference type="Gene3D" id="2.30.40.10">
    <property type="entry name" value="Urease, subunit C, domain 1"/>
    <property type="match status" value="1"/>
</dbReference>
<comment type="pathway">
    <text evidence="1">Amino-acid degradation.</text>
</comment>
<evidence type="ECO:0000259" key="10">
    <source>
        <dbReference type="Pfam" id="PF22039"/>
    </source>
</evidence>
<organism evidence="11 12">
    <name type="scientific">Thermonema lapsum</name>
    <dbReference type="NCBI Taxonomy" id="28195"/>
    <lineage>
        <taxon>Bacteria</taxon>
        <taxon>Pseudomonadati</taxon>
        <taxon>Bacteroidota</taxon>
        <taxon>Cytophagia</taxon>
        <taxon>Cytophagales</taxon>
        <taxon>Thermonemataceae</taxon>
        <taxon>Thermonema</taxon>
    </lineage>
</organism>
<evidence type="ECO:0000313" key="11">
    <source>
        <dbReference type="EMBL" id="NIK73225.1"/>
    </source>
</evidence>
<comment type="caution">
    <text evidence="11">The sequence shown here is derived from an EMBL/GenBank/DDBJ whole genome shotgun (WGS) entry which is preliminary data.</text>
</comment>
<dbReference type="EC" id="3.5.2.7" evidence="2 8"/>
<dbReference type="GO" id="GO:0046872">
    <property type="term" value="F:metal ion binding"/>
    <property type="evidence" value="ECO:0007669"/>
    <property type="project" value="UniProtKB-KW"/>
</dbReference>
<evidence type="ECO:0000259" key="9">
    <source>
        <dbReference type="Pfam" id="PF01979"/>
    </source>
</evidence>
<keyword evidence="7" id="KW-0408">Iron</keyword>
<evidence type="ECO:0000256" key="3">
    <source>
        <dbReference type="ARBA" id="ARBA00022723"/>
    </source>
</evidence>
<sequence>MKIIGPFEQLLSMENMPLRGPIKDEECVVLENAGVLIEHGRVVRVGTFDRLLRDYPTARVEWIEEAAVAVPGLVDAHTHLCFAGSRAMDYCMRMAGKSYQEIAKAGGGILSSVRFTRAASGQELAEGISRRLHFLNTIGVTTCEIKSGYALDKEGELKMLRAIKAVQRRTAAHVVPTFLGAHTCPPEFQDKKAYLQFLIEEVLPVVKEEGLSGRVDIFVEDIAFSVEEARFYLQQAAAKGFHITVHADQFTPGGARLAVELKAQSADHLEASAQEDIAALAASDTVAVVLPGASLGLGIPFAPTRRLLDAGCIVAVASDWNPGSAPMGDLLVQTALLGIYEKLSSAELWAAITYRAAHALGLGQEVGRLQAGFWCDLAVFPTNDHREIWYAQGRMKPWGVWARGERLV</sequence>
<reference evidence="11 12" key="1">
    <citation type="submission" date="2020-03" db="EMBL/GenBank/DDBJ databases">
        <title>Genomic Encyclopedia of Type Strains, Phase IV (KMG-IV): sequencing the most valuable type-strain genomes for metagenomic binning, comparative biology and taxonomic classification.</title>
        <authorList>
            <person name="Goeker M."/>
        </authorList>
    </citation>
    <scope>NUCLEOTIDE SEQUENCE [LARGE SCALE GENOMIC DNA]</scope>
    <source>
        <strain evidence="11 12">DSM 5718</strain>
    </source>
</reference>
<feature type="domain" description="Aminodeoxyfutalosine deaminase/Imidazolonepropionase-like composite" evidence="10">
    <location>
        <begin position="33"/>
        <end position="58"/>
    </location>
</feature>
<dbReference type="AlphaFoldDB" id="A0A846MP39"/>
<dbReference type="InterPro" id="IPR054418">
    <property type="entry name" value="MQNX/HUTI_composite_N"/>
</dbReference>
<evidence type="ECO:0000256" key="7">
    <source>
        <dbReference type="ARBA" id="ARBA00023004"/>
    </source>
</evidence>
<evidence type="ECO:0000313" key="12">
    <source>
        <dbReference type="Proteomes" id="UP000537126"/>
    </source>
</evidence>
<evidence type="ECO:0000256" key="8">
    <source>
        <dbReference type="NCBIfam" id="TIGR01224"/>
    </source>
</evidence>
<evidence type="ECO:0000256" key="5">
    <source>
        <dbReference type="ARBA" id="ARBA00022808"/>
    </source>
</evidence>
<dbReference type="NCBIfam" id="TIGR01224">
    <property type="entry name" value="hutI"/>
    <property type="match status" value="1"/>
</dbReference>
<dbReference type="Pfam" id="PF22039">
    <property type="entry name" value="HUTI_composite_bact"/>
    <property type="match status" value="1"/>
</dbReference>
<evidence type="ECO:0000256" key="4">
    <source>
        <dbReference type="ARBA" id="ARBA00022801"/>
    </source>
</evidence>
<feature type="domain" description="Amidohydrolase-related" evidence="9">
    <location>
        <begin position="69"/>
        <end position="382"/>
    </location>
</feature>
<evidence type="ECO:0000256" key="6">
    <source>
        <dbReference type="ARBA" id="ARBA00022833"/>
    </source>
</evidence>
<keyword evidence="5" id="KW-0369">Histidine metabolism</keyword>
<dbReference type="InterPro" id="IPR032466">
    <property type="entry name" value="Metal_Hydrolase"/>
</dbReference>
<dbReference type="PANTHER" id="PTHR42752">
    <property type="entry name" value="IMIDAZOLONEPROPIONASE"/>
    <property type="match status" value="1"/>
</dbReference>
<gene>
    <name evidence="11" type="ORF">FHS56_000711</name>
</gene>
<keyword evidence="4 11" id="KW-0378">Hydrolase</keyword>
<dbReference type="Gene3D" id="3.20.20.140">
    <property type="entry name" value="Metal-dependent hydrolases"/>
    <property type="match status" value="1"/>
</dbReference>
<proteinExistence type="predicted"/>
<dbReference type="InterPro" id="IPR006680">
    <property type="entry name" value="Amidohydro-rel"/>
</dbReference>
<evidence type="ECO:0000256" key="2">
    <source>
        <dbReference type="ARBA" id="ARBA00012864"/>
    </source>
</evidence>
<dbReference type="RefSeq" id="WP_166918487.1">
    <property type="nucleotide sequence ID" value="NZ_JAASRN010000001.1"/>
</dbReference>
<dbReference type="InterPro" id="IPR011059">
    <property type="entry name" value="Metal-dep_hydrolase_composite"/>
</dbReference>
<dbReference type="InterPro" id="IPR005920">
    <property type="entry name" value="HutI"/>
</dbReference>
<keyword evidence="3" id="KW-0479">Metal-binding</keyword>
<dbReference type="SUPFAM" id="SSF51556">
    <property type="entry name" value="Metallo-dependent hydrolases"/>
    <property type="match status" value="1"/>
</dbReference>
<evidence type="ECO:0000256" key="1">
    <source>
        <dbReference type="ARBA" id="ARBA00005023"/>
    </source>
</evidence>
<protein>
    <recommendedName>
        <fullName evidence="2 8">Imidazolonepropionase</fullName>
        <ecNumber evidence="2 8">3.5.2.7</ecNumber>
    </recommendedName>
</protein>
<dbReference type="PANTHER" id="PTHR42752:SF1">
    <property type="entry name" value="IMIDAZOLONEPROPIONASE-RELATED"/>
    <property type="match status" value="1"/>
</dbReference>
<dbReference type="SUPFAM" id="SSF51338">
    <property type="entry name" value="Composite domain of metallo-dependent hydrolases"/>
    <property type="match status" value="2"/>
</dbReference>
<keyword evidence="12" id="KW-1185">Reference proteome</keyword>
<accession>A0A846MP39</accession>
<dbReference type="EMBL" id="JAASRN010000001">
    <property type="protein sequence ID" value="NIK73225.1"/>
    <property type="molecule type" value="Genomic_DNA"/>
</dbReference>
<dbReference type="GO" id="GO:0019556">
    <property type="term" value="P:L-histidine catabolic process to glutamate and formamide"/>
    <property type="evidence" value="ECO:0007669"/>
    <property type="project" value="UniProtKB-UniRule"/>
</dbReference>
<dbReference type="Proteomes" id="UP000537126">
    <property type="component" value="Unassembled WGS sequence"/>
</dbReference>
<keyword evidence="6" id="KW-0862">Zinc</keyword>
<dbReference type="GO" id="GO:0005737">
    <property type="term" value="C:cytoplasm"/>
    <property type="evidence" value="ECO:0007669"/>
    <property type="project" value="UniProtKB-UniRule"/>
</dbReference>
<dbReference type="GO" id="GO:0050480">
    <property type="term" value="F:imidazolonepropionase activity"/>
    <property type="evidence" value="ECO:0007669"/>
    <property type="project" value="UniProtKB-UniRule"/>
</dbReference>
<dbReference type="Pfam" id="PF01979">
    <property type="entry name" value="Amidohydro_1"/>
    <property type="match status" value="1"/>
</dbReference>
<name>A0A846MP39_9BACT</name>